<dbReference type="PANTHER" id="PTHR43744:SF6">
    <property type="entry name" value="ABC TRANSPORTER PERMEASE PROTEIN YESQ-RELATED"/>
    <property type="match status" value="1"/>
</dbReference>
<dbReference type="PROSITE" id="PS50928">
    <property type="entry name" value="ABC_TM1"/>
    <property type="match status" value="1"/>
</dbReference>
<keyword evidence="2 7" id="KW-0813">Transport</keyword>
<reference evidence="9" key="2">
    <citation type="submission" date="2021-04" db="EMBL/GenBank/DDBJ databases">
        <authorList>
            <person name="Gilroy R."/>
        </authorList>
    </citation>
    <scope>NUCLEOTIDE SEQUENCE</scope>
    <source>
        <strain evidence="9">CHK195-6426</strain>
    </source>
</reference>
<organism evidence="9 10">
    <name type="scientific">Candidatus Acetatifactor stercoripullorum</name>
    <dbReference type="NCBI Taxonomy" id="2838414"/>
    <lineage>
        <taxon>Bacteria</taxon>
        <taxon>Bacillati</taxon>
        <taxon>Bacillota</taxon>
        <taxon>Clostridia</taxon>
        <taxon>Lachnospirales</taxon>
        <taxon>Lachnospiraceae</taxon>
        <taxon>Acetatifactor</taxon>
    </lineage>
</organism>
<keyword evidence="3" id="KW-1003">Cell membrane</keyword>
<accession>A0A9D1R7S5</accession>
<sequence>MKRKWKTAALYLVITAAAVIVGYPLLWLFFSSFKENAEIFTSVKLFPENFTLDGFINGWKSTAAVPFSTFLINSCKLVIPTVLLTVASAILVAYGFCRFEFKGRKVLMMAMLSTMMLPNTVVMIPRYILFNDFNWLNSYIPFYAMAAFAVNPFFTYLLIQFFRGIPMDLDEAAYIDGAGKWQILVKVILPLSKAPIVSAALFQTVWTWNDFFNPLLYIDRVTKYPVSLGLRLAIDADSVVNWNSIIAMSCVSMLPVIVLFICLQKYFVQGIATTGIKS</sequence>
<feature type="transmembrane region" description="Helical" evidence="7">
    <location>
        <begin position="183"/>
        <end position="206"/>
    </location>
</feature>
<dbReference type="InterPro" id="IPR035906">
    <property type="entry name" value="MetI-like_sf"/>
</dbReference>
<evidence type="ECO:0000313" key="10">
    <source>
        <dbReference type="Proteomes" id="UP000824265"/>
    </source>
</evidence>
<evidence type="ECO:0000256" key="5">
    <source>
        <dbReference type="ARBA" id="ARBA00022989"/>
    </source>
</evidence>
<feature type="transmembrane region" description="Helical" evidence="7">
    <location>
        <begin position="106"/>
        <end position="128"/>
    </location>
</feature>
<dbReference type="InterPro" id="IPR000515">
    <property type="entry name" value="MetI-like"/>
</dbReference>
<feature type="transmembrane region" description="Helical" evidence="7">
    <location>
        <begin position="245"/>
        <end position="268"/>
    </location>
</feature>
<keyword evidence="4 7" id="KW-0812">Transmembrane</keyword>
<evidence type="ECO:0000259" key="8">
    <source>
        <dbReference type="PROSITE" id="PS50928"/>
    </source>
</evidence>
<dbReference type="RefSeq" id="WP_318703059.1">
    <property type="nucleotide sequence ID" value="NZ_CALWMU010000004.1"/>
</dbReference>
<keyword evidence="5 7" id="KW-1133">Transmembrane helix</keyword>
<comment type="subcellular location">
    <subcellularLocation>
        <location evidence="1 7">Cell membrane</location>
        <topology evidence="1 7">Multi-pass membrane protein</topology>
    </subcellularLocation>
</comment>
<feature type="domain" description="ABC transmembrane type-1" evidence="8">
    <location>
        <begin position="71"/>
        <end position="263"/>
    </location>
</feature>
<comment type="caution">
    <text evidence="9">The sequence shown here is derived from an EMBL/GenBank/DDBJ whole genome shotgun (WGS) entry which is preliminary data.</text>
</comment>
<evidence type="ECO:0000313" key="9">
    <source>
        <dbReference type="EMBL" id="HIW82415.1"/>
    </source>
</evidence>
<dbReference type="Proteomes" id="UP000824265">
    <property type="component" value="Unassembled WGS sequence"/>
</dbReference>
<gene>
    <name evidence="9" type="ORF">H9742_13015</name>
</gene>
<name>A0A9D1R7S5_9FIRM</name>
<dbReference type="EMBL" id="DXGH01000072">
    <property type="protein sequence ID" value="HIW82415.1"/>
    <property type="molecule type" value="Genomic_DNA"/>
</dbReference>
<feature type="transmembrane region" description="Helical" evidence="7">
    <location>
        <begin position="77"/>
        <end position="97"/>
    </location>
</feature>
<dbReference type="Gene3D" id="1.10.3720.10">
    <property type="entry name" value="MetI-like"/>
    <property type="match status" value="1"/>
</dbReference>
<dbReference type="AlphaFoldDB" id="A0A9D1R7S5"/>
<evidence type="ECO:0000256" key="4">
    <source>
        <dbReference type="ARBA" id="ARBA00022692"/>
    </source>
</evidence>
<proteinExistence type="inferred from homology"/>
<evidence type="ECO:0000256" key="1">
    <source>
        <dbReference type="ARBA" id="ARBA00004651"/>
    </source>
</evidence>
<reference evidence="9" key="1">
    <citation type="journal article" date="2021" name="PeerJ">
        <title>Extensive microbial diversity within the chicken gut microbiome revealed by metagenomics and culture.</title>
        <authorList>
            <person name="Gilroy R."/>
            <person name="Ravi A."/>
            <person name="Getino M."/>
            <person name="Pursley I."/>
            <person name="Horton D.L."/>
            <person name="Alikhan N.F."/>
            <person name="Baker D."/>
            <person name="Gharbi K."/>
            <person name="Hall N."/>
            <person name="Watson M."/>
            <person name="Adriaenssens E.M."/>
            <person name="Foster-Nyarko E."/>
            <person name="Jarju S."/>
            <person name="Secka A."/>
            <person name="Antonio M."/>
            <person name="Oren A."/>
            <person name="Chaudhuri R.R."/>
            <person name="La Ragione R."/>
            <person name="Hildebrand F."/>
            <person name="Pallen M.J."/>
        </authorList>
    </citation>
    <scope>NUCLEOTIDE SEQUENCE</scope>
    <source>
        <strain evidence="9">CHK195-6426</strain>
    </source>
</reference>
<dbReference type="GO" id="GO:0005886">
    <property type="term" value="C:plasma membrane"/>
    <property type="evidence" value="ECO:0007669"/>
    <property type="project" value="UniProtKB-SubCell"/>
</dbReference>
<evidence type="ECO:0000256" key="7">
    <source>
        <dbReference type="RuleBase" id="RU363032"/>
    </source>
</evidence>
<keyword evidence="6 7" id="KW-0472">Membrane</keyword>
<comment type="similarity">
    <text evidence="7">Belongs to the binding-protein-dependent transport system permease family.</text>
</comment>
<evidence type="ECO:0000256" key="2">
    <source>
        <dbReference type="ARBA" id="ARBA00022448"/>
    </source>
</evidence>
<dbReference type="Pfam" id="PF00528">
    <property type="entry name" value="BPD_transp_1"/>
    <property type="match status" value="1"/>
</dbReference>
<evidence type="ECO:0000256" key="3">
    <source>
        <dbReference type="ARBA" id="ARBA00022475"/>
    </source>
</evidence>
<feature type="transmembrane region" description="Helical" evidence="7">
    <location>
        <begin position="9"/>
        <end position="30"/>
    </location>
</feature>
<feature type="transmembrane region" description="Helical" evidence="7">
    <location>
        <begin position="140"/>
        <end position="162"/>
    </location>
</feature>
<protein>
    <submittedName>
        <fullName evidence="9">Carbohydrate ABC transporter permease</fullName>
    </submittedName>
</protein>
<dbReference type="SUPFAM" id="SSF161098">
    <property type="entry name" value="MetI-like"/>
    <property type="match status" value="1"/>
</dbReference>
<dbReference type="CDD" id="cd06261">
    <property type="entry name" value="TM_PBP2"/>
    <property type="match status" value="1"/>
</dbReference>
<evidence type="ECO:0000256" key="6">
    <source>
        <dbReference type="ARBA" id="ARBA00023136"/>
    </source>
</evidence>
<dbReference type="GO" id="GO:0055085">
    <property type="term" value="P:transmembrane transport"/>
    <property type="evidence" value="ECO:0007669"/>
    <property type="project" value="InterPro"/>
</dbReference>
<dbReference type="PANTHER" id="PTHR43744">
    <property type="entry name" value="ABC TRANSPORTER PERMEASE PROTEIN MG189-RELATED-RELATED"/>
    <property type="match status" value="1"/>
</dbReference>